<evidence type="ECO:0000259" key="6">
    <source>
        <dbReference type="PROSITE" id="PS50066"/>
    </source>
</evidence>
<dbReference type="PANTHER" id="PTHR11945">
    <property type="entry name" value="MADS BOX PROTEIN"/>
    <property type="match status" value="1"/>
</dbReference>
<sequence>MGRRKVEIAYITNNSNRRLTFRRRKNGIMKMIKELSILCGIEACAIISDENHHEAEVWPSPTEVVNVLSRFKNLSEHEQGKRMLDLESYLKQRIEKTQDQYHKLKMENKKKEMAGYIEKYMCTKEFNFGDAHLTNPNDFTDFINEQLKEVKQKLDSMDFQAQEDSIDFDDIDFDPNEFYLATP</sequence>
<gene>
    <name evidence="8" type="primary">11405677</name>
    <name evidence="7" type="ordered locus">MTR_3g031240</name>
</gene>
<accession>G7J0M2</accession>
<dbReference type="CDD" id="cd00266">
    <property type="entry name" value="MADS_SRF_like"/>
    <property type="match status" value="1"/>
</dbReference>
<reference evidence="7 9" key="1">
    <citation type="journal article" date="2011" name="Nature">
        <title>The Medicago genome provides insight into the evolution of rhizobial symbioses.</title>
        <authorList>
            <person name="Young N.D."/>
            <person name="Debelle F."/>
            <person name="Oldroyd G.E."/>
            <person name="Geurts R."/>
            <person name="Cannon S.B."/>
            <person name="Udvardi M.K."/>
            <person name="Benedito V.A."/>
            <person name="Mayer K.F."/>
            <person name="Gouzy J."/>
            <person name="Schoof H."/>
            <person name="Van de Peer Y."/>
            <person name="Proost S."/>
            <person name="Cook D.R."/>
            <person name="Meyers B.C."/>
            <person name="Spannagl M."/>
            <person name="Cheung F."/>
            <person name="De Mita S."/>
            <person name="Krishnakumar V."/>
            <person name="Gundlach H."/>
            <person name="Zhou S."/>
            <person name="Mudge J."/>
            <person name="Bharti A.K."/>
            <person name="Murray J.D."/>
            <person name="Naoumkina M.A."/>
            <person name="Rosen B."/>
            <person name="Silverstein K.A."/>
            <person name="Tang H."/>
            <person name="Rombauts S."/>
            <person name="Zhao P.X."/>
            <person name="Zhou P."/>
            <person name="Barbe V."/>
            <person name="Bardou P."/>
            <person name="Bechner M."/>
            <person name="Bellec A."/>
            <person name="Berger A."/>
            <person name="Berges H."/>
            <person name="Bidwell S."/>
            <person name="Bisseling T."/>
            <person name="Choisne N."/>
            <person name="Couloux A."/>
            <person name="Denny R."/>
            <person name="Deshpande S."/>
            <person name="Dai X."/>
            <person name="Doyle J.J."/>
            <person name="Dudez A.M."/>
            <person name="Farmer A.D."/>
            <person name="Fouteau S."/>
            <person name="Franken C."/>
            <person name="Gibelin C."/>
            <person name="Gish J."/>
            <person name="Goldstein S."/>
            <person name="Gonzalez A.J."/>
            <person name="Green P.J."/>
            <person name="Hallab A."/>
            <person name="Hartog M."/>
            <person name="Hua A."/>
            <person name="Humphray S.J."/>
            <person name="Jeong D.H."/>
            <person name="Jing Y."/>
            <person name="Jocker A."/>
            <person name="Kenton S.M."/>
            <person name="Kim D.J."/>
            <person name="Klee K."/>
            <person name="Lai H."/>
            <person name="Lang C."/>
            <person name="Lin S."/>
            <person name="Macmil S.L."/>
            <person name="Magdelenat G."/>
            <person name="Matthews L."/>
            <person name="McCorrison J."/>
            <person name="Monaghan E.L."/>
            <person name="Mun J.H."/>
            <person name="Najar F.Z."/>
            <person name="Nicholson C."/>
            <person name="Noirot C."/>
            <person name="O'Bleness M."/>
            <person name="Paule C.R."/>
            <person name="Poulain J."/>
            <person name="Prion F."/>
            <person name="Qin B."/>
            <person name="Qu C."/>
            <person name="Retzel E.F."/>
            <person name="Riddle C."/>
            <person name="Sallet E."/>
            <person name="Samain S."/>
            <person name="Samson N."/>
            <person name="Sanders I."/>
            <person name="Saurat O."/>
            <person name="Scarpelli C."/>
            <person name="Schiex T."/>
            <person name="Segurens B."/>
            <person name="Severin A.J."/>
            <person name="Sherrier D.J."/>
            <person name="Shi R."/>
            <person name="Sims S."/>
            <person name="Singer S.R."/>
            <person name="Sinharoy S."/>
            <person name="Sterck L."/>
            <person name="Viollet A."/>
            <person name="Wang B.B."/>
            <person name="Wang K."/>
            <person name="Wang M."/>
            <person name="Wang X."/>
            <person name="Warfsmann J."/>
            <person name="Weissenbach J."/>
            <person name="White D.D."/>
            <person name="White J.D."/>
            <person name="Wiley G.B."/>
            <person name="Wincker P."/>
            <person name="Xing Y."/>
            <person name="Yang L."/>
            <person name="Yao Z."/>
            <person name="Ying F."/>
            <person name="Zhai J."/>
            <person name="Zhou L."/>
            <person name="Zuber A."/>
            <person name="Denarie J."/>
            <person name="Dixon R.A."/>
            <person name="May G.D."/>
            <person name="Schwartz D.C."/>
            <person name="Rogers J."/>
            <person name="Quetier F."/>
            <person name="Town C.D."/>
            <person name="Roe B.A."/>
        </authorList>
    </citation>
    <scope>NUCLEOTIDE SEQUENCE [LARGE SCALE GENOMIC DNA]</scope>
    <source>
        <strain evidence="7">A17</strain>
        <strain evidence="8 9">cv. Jemalong A17</strain>
    </source>
</reference>
<dbReference type="PaxDb" id="3880-AES69540"/>
<dbReference type="GO" id="GO:0000981">
    <property type="term" value="F:DNA-binding transcription factor activity, RNA polymerase II-specific"/>
    <property type="evidence" value="ECO:0000318"/>
    <property type="project" value="GO_Central"/>
</dbReference>
<evidence type="ECO:0000313" key="9">
    <source>
        <dbReference type="Proteomes" id="UP000002051"/>
    </source>
</evidence>
<dbReference type="eggNOG" id="KOG0014">
    <property type="taxonomic scope" value="Eukaryota"/>
</dbReference>
<feature type="domain" description="MADS-box" evidence="6">
    <location>
        <begin position="1"/>
        <end position="47"/>
    </location>
</feature>
<evidence type="ECO:0000256" key="1">
    <source>
        <dbReference type="ARBA" id="ARBA00004123"/>
    </source>
</evidence>
<dbReference type="AlphaFoldDB" id="G7J0M2"/>
<dbReference type="PANTHER" id="PTHR11945:SF777">
    <property type="entry name" value="MADS-BOX TRANSCRIPTION FACTOR FAMILY PROTEIN"/>
    <property type="match status" value="1"/>
</dbReference>
<dbReference type="GO" id="GO:0046983">
    <property type="term" value="F:protein dimerization activity"/>
    <property type="evidence" value="ECO:0007669"/>
    <property type="project" value="InterPro"/>
</dbReference>
<dbReference type="PROSITE" id="PS50066">
    <property type="entry name" value="MADS_BOX_2"/>
    <property type="match status" value="1"/>
</dbReference>
<dbReference type="SUPFAM" id="SSF55455">
    <property type="entry name" value="SRF-like"/>
    <property type="match status" value="1"/>
</dbReference>
<keyword evidence="5" id="KW-0539">Nucleus</keyword>
<dbReference type="GO" id="GO:0000978">
    <property type="term" value="F:RNA polymerase II cis-regulatory region sequence-specific DNA binding"/>
    <property type="evidence" value="ECO:0000318"/>
    <property type="project" value="GO_Central"/>
</dbReference>
<evidence type="ECO:0000313" key="8">
    <source>
        <dbReference type="EnsemblPlants" id="AES69540"/>
    </source>
</evidence>
<comment type="subcellular location">
    <subcellularLocation>
        <location evidence="1">Nucleus</location>
    </subcellularLocation>
</comment>
<dbReference type="Gene3D" id="3.40.1810.10">
    <property type="entry name" value="Transcription factor, MADS-box"/>
    <property type="match status" value="1"/>
</dbReference>
<evidence type="ECO:0000256" key="2">
    <source>
        <dbReference type="ARBA" id="ARBA00023015"/>
    </source>
</evidence>
<evidence type="ECO:0000256" key="3">
    <source>
        <dbReference type="ARBA" id="ARBA00023125"/>
    </source>
</evidence>
<dbReference type="EnsemblPlants" id="AES69540">
    <property type="protein sequence ID" value="AES69540"/>
    <property type="gene ID" value="MTR_3g031240"/>
</dbReference>
<keyword evidence="2" id="KW-0805">Transcription regulation</keyword>
<reference evidence="8" key="3">
    <citation type="submission" date="2015-04" db="UniProtKB">
        <authorList>
            <consortium name="EnsemblPlants"/>
        </authorList>
    </citation>
    <scope>IDENTIFICATION</scope>
    <source>
        <strain evidence="8">cv. Jemalong A17</strain>
    </source>
</reference>
<dbReference type="EMBL" id="CM001219">
    <property type="protein sequence ID" value="AES69540.1"/>
    <property type="molecule type" value="Genomic_DNA"/>
</dbReference>
<keyword evidence="3" id="KW-0238">DNA-binding</keyword>
<organism evidence="7 9">
    <name type="scientific">Medicago truncatula</name>
    <name type="common">Barrel medic</name>
    <name type="synonym">Medicago tribuloides</name>
    <dbReference type="NCBI Taxonomy" id="3880"/>
    <lineage>
        <taxon>Eukaryota</taxon>
        <taxon>Viridiplantae</taxon>
        <taxon>Streptophyta</taxon>
        <taxon>Embryophyta</taxon>
        <taxon>Tracheophyta</taxon>
        <taxon>Spermatophyta</taxon>
        <taxon>Magnoliopsida</taxon>
        <taxon>eudicotyledons</taxon>
        <taxon>Gunneridae</taxon>
        <taxon>Pentapetalae</taxon>
        <taxon>rosids</taxon>
        <taxon>fabids</taxon>
        <taxon>Fabales</taxon>
        <taxon>Fabaceae</taxon>
        <taxon>Papilionoideae</taxon>
        <taxon>50 kb inversion clade</taxon>
        <taxon>NPAAA clade</taxon>
        <taxon>Hologalegina</taxon>
        <taxon>IRL clade</taxon>
        <taxon>Trifolieae</taxon>
        <taxon>Medicago</taxon>
    </lineage>
</organism>
<evidence type="ECO:0000313" key="7">
    <source>
        <dbReference type="EMBL" id="AES69540.1"/>
    </source>
</evidence>
<dbReference type="OMA" id="DENHHEA"/>
<reference evidence="7 9" key="2">
    <citation type="journal article" date="2014" name="BMC Genomics">
        <title>An improved genome release (version Mt4.0) for the model legume Medicago truncatula.</title>
        <authorList>
            <person name="Tang H."/>
            <person name="Krishnakumar V."/>
            <person name="Bidwell S."/>
            <person name="Rosen B."/>
            <person name="Chan A."/>
            <person name="Zhou S."/>
            <person name="Gentzbittel L."/>
            <person name="Childs K.L."/>
            <person name="Yandell M."/>
            <person name="Gundlach H."/>
            <person name="Mayer K.F."/>
            <person name="Schwartz D.C."/>
            <person name="Town C.D."/>
        </authorList>
    </citation>
    <scope>GENOME REANNOTATION</scope>
    <source>
        <strain evidence="8 9">cv. Jemalong A17</strain>
    </source>
</reference>
<protein>
    <submittedName>
        <fullName evidence="7">MADS-box transcription factor family protein</fullName>
    </submittedName>
</protein>
<dbReference type="GO" id="GO:0045944">
    <property type="term" value="P:positive regulation of transcription by RNA polymerase II"/>
    <property type="evidence" value="ECO:0007669"/>
    <property type="project" value="InterPro"/>
</dbReference>
<dbReference type="GO" id="GO:0006357">
    <property type="term" value="P:regulation of transcription by RNA polymerase II"/>
    <property type="evidence" value="ECO:0000318"/>
    <property type="project" value="GO_Central"/>
</dbReference>
<evidence type="ECO:0000256" key="4">
    <source>
        <dbReference type="ARBA" id="ARBA00023163"/>
    </source>
</evidence>
<dbReference type="OrthoDB" id="678337at2759"/>
<dbReference type="KEGG" id="mtr:11405677"/>
<name>G7J0M2_MEDTR</name>
<dbReference type="InterPro" id="IPR033897">
    <property type="entry name" value="SRF-like_MADS-box"/>
</dbReference>
<dbReference type="STRING" id="3880.G7J0M2"/>
<keyword evidence="4" id="KW-0804">Transcription</keyword>
<dbReference type="InterPro" id="IPR036879">
    <property type="entry name" value="TF_MADSbox_sf"/>
</dbReference>
<dbReference type="GO" id="GO:0005634">
    <property type="term" value="C:nucleus"/>
    <property type="evidence" value="ECO:0007669"/>
    <property type="project" value="UniProtKB-SubCell"/>
</dbReference>
<dbReference type="Pfam" id="PF00319">
    <property type="entry name" value="SRF-TF"/>
    <property type="match status" value="1"/>
</dbReference>
<dbReference type="PRINTS" id="PR00404">
    <property type="entry name" value="MADSDOMAIN"/>
</dbReference>
<keyword evidence="9" id="KW-1185">Reference proteome</keyword>
<dbReference type="SMART" id="SM00432">
    <property type="entry name" value="MADS"/>
    <property type="match status" value="1"/>
</dbReference>
<dbReference type="InterPro" id="IPR002100">
    <property type="entry name" value="TF_MADSbox"/>
</dbReference>
<dbReference type="Proteomes" id="UP000002051">
    <property type="component" value="Chromosome 3"/>
</dbReference>
<evidence type="ECO:0000256" key="5">
    <source>
        <dbReference type="ARBA" id="ARBA00023242"/>
    </source>
</evidence>
<proteinExistence type="predicted"/>
<dbReference type="HOGENOM" id="CLU_053053_7_0_1"/>